<dbReference type="EMBL" id="CP114727">
    <property type="protein sequence ID" value="WAZ72647.1"/>
    <property type="molecule type" value="Genomic_DNA"/>
</dbReference>
<reference evidence="2" key="1">
    <citation type="submission" date="2022-12" db="EMBL/GenBank/DDBJ databases">
        <title>B. miyamotoi WGS.</title>
        <authorList>
            <person name="Gabriele M."/>
            <person name="Kuleshov K.V."/>
            <person name="Hepner S."/>
            <person name="Hoornstra D."/>
            <person name="Hovius J.W."/>
            <person name="Platonov A.E."/>
            <person name="Fingerle V."/>
            <person name="Strube C."/>
        </authorList>
    </citation>
    <scope>NUCLEOTIDE SEQUENCE</scope>
    <source>
        <strain evidence="2">ZStruIII14-9</strain>
        <plasmid evidence="2">pZSt-cp29-1</plasmid>
        <plasmid evidence="3">pZSt-cp30-9</plasmid>
    </source>
</reference>
<evidence type="ECO:0000313" key="3">
    <source>
        <dbReference type="EMBL" id="WAZ72729.1"/>
    </source>
</evidence>
<evidence type="ECO:0000313" key="2">
    <source>
        <dbReference type="EMBL" id="WAZ72647.1"/>
    </source>
</evidence>
<dbReference type="AlphaFoldDB" id="A0AAX3JPC6"/>
<sequence length="225" mass="25817">MNQYIEASTQESKDTTNTNTGELINNLESVTLSLKDYEEYMAYKESKTQDSSTKQLSINERISRELADAQAREEQDQKLLLEATRINEIDTLASKHLSAHFNKDTLLAKGYSLKDIMQAQRRELVRKYVPADDIYAIAKVRDTQHLDGEVLEQLVNLAKVNIKKRIQATTINSKSDIKLNLSNEELSILDPNFSPNNFTELNIAIVNAYKLRREQFYNLKNQKTA</sequence>
<geneLocation type="plasmid" evidence="3 4">
    <name>pZSt-cp30-9</name>
</geneLocation>
<dbReference type="Proteomes" id="UP001164513">
    <property type="component" value="Plasmid pZSt-cp29-1"/>
</dbReference>
<dbReference type="Pfam" id="PF07094">
    <property type="entry name" value="DUF1357"/>
    <property type="match status" value="1"/>
</dbReference>
<gene>
    <name evidence="2" type="ORF">O5404_06540</name>
    <name evidence="3" type="ORF">O5404_06960</name>
</gene>
<protein>
    <submittedName>
        <fullName evidence="2">DUF1357 family protein</fullName>
    </submittedName>
</protein>
<keyword evidence="2" id="KW-0614">Plasmid</keyword>
<accession>A0AAX3JPC6</accession>
<dbReference type="InterPro" id="IPR009791">
    <property type="entry name" value="DUF1357"/>
</dbReference>
<dbReference type="Proteomes" id="UP001164513">
    <property type="component" value="Plasmid pZSt-cp30-9"/>
</dbReference>
<feature type="region of interest" description="Disordered" evidence="1">
    <location>
        <begin position="1"/>
        <end position="22"/>
    </location>
</feature>
<evidence type="ECO:0000313" key="4">
    <source>
        <dbReference type="Proteomes" id="UP001164513"/>
    </source>
</evidence>
<name>A0AAX3JPC6_9SPIR</name>
<geneLocation type="plasmid" evidence="2 4">
    <name>pZSt-cp29-1</name>
</geneLocation>
<dbReference type="RefSeq" id="WP_269512317.1">
    <property type="nucleotide sequence ID" value="NZ_CP114727.1"/>
</dbReference>
<evidence type="ECO:0000256" key="1">
    <source>
        <dbReference type="SAM" id="MobiDB-lite"/>
    </source>
</evidence>
<dbReference type="EMBL" id="CP114729">
    <property type="protein sequence ID" value="WAZ72729.1"/>
    <property type="molecule type" value="Genomic_DNA"/>
</dbReference>
<proteinExistence type="predicted"/>
<organism evidence="2 4">
    <name type="scientific">Borrelia miyamotoi</name>
    <dbReference type="NCBI Taxonomy" id="47466"/>
    <lineage>
        <taxon>Bacteria</taxon>
        <taxon>Pseudomonadati</taxon>
        <taxon>Spirochaetota</taxon>
        <taxon>Spirochaetia</taxon>
        <taxon>Spirochaetales</taxon>
        <taxon>Borreliaceae</taxon>
        <taxon>Borrelia</taxon>
    </lineage>
</organism>